<dbReference type="RefSeq" id="WP_171219962.1">
    <property type="nucleotide sequence ID" value="NZ_JABEPP010000005.1"/>
</dbReference>
<keyword evidence="3" id="KW-0029">Amino-acid transport</keyword>
<keyword evidence="2 4" id="KW-0732">Signal</keyword>
<dbReference type="PANTHER" id="PTHR30483:SF6">
    <property type="entry name" value="PERIPLASMIC BINDING PROTEIN OF ABC TRANSPORTER FOR NATURAL AMINO ACIDS"/>
    <property type="match status" value="1"/>
</dbReference>
<feature type="domain" description="Leucine-binding protein" evidence="5">
    <location>
        <begin position="27"/>
        <end position="363"/>
    </location>
</feature>
<dbReference type="Pfam" id="PF13458">
    <property type="entry name" value="Peripla_BP_6"/>
    <property type="match status" value="1"/>
</dbReference>
<evidence type="ECO:0000256" key="1">
    <source>
        <dbReference type="ARBA" id="ARBA00010062"/>
    </source>
</evidence>
<gene>
    <name evidence="6" type="ORF">HJG44_19445</name>
</gene>
<keyword evidence="3" id="KW-0813">Transport</keyword>
<organism evidence="6 7">
    <name type="scientific">Enterovirga aerilata</name>
    <dbReference type="NCBI Taxonomy" id="2730920"/>
    <lineage>
        <taxon>Bacteria</taxon>
        <taxon>Pseudomonadati</taxon>
        <taxon>Pseudomonadota</taxon>
        <taxon>Alphaproteobacteria</taxon>
        <taxon>Hyphomicrobiales</taxon>
        <taxon>Methylobacteriaceae</taxon>
        <taxon>Enterovirga</taxon>
    </lineage>
</organism>
<accession>A0A849IAV9</accession>
<evidence type="ECO:0000313" key="6">
    <source>
        <dbReference type="EMBL" id="NNM74538.1"/>
    </source>
</evidence>
<dbReference type="Gene3D" id="3.40.50.2300">
    <property type="match status" value="2"/>
</dbReference>
<evidence type="ECO:0000259" key="5">
    <source>
        <dbReference type="Pfam" id="PF13458"/>
    </source>
</evidence>
<comment type="similarity">
    <text evidence="1">Belongs to the leucine-binding protein family.</text>
</comment>
<dbReference type="InterPro" id="IPR028082">
    <property type="entry name" value="Peripla_BP_I"/>
</dbReference>
<proteinExistence type="inferred from homology"/>
<dbReference type="PANTHER" id="PTHR30483">
    <property type="entry name" value="LEUCINE-SPECIFIC-BINDING PROTEIN"/>
    <property type="match status" value="1"/>
</dbReference>
<dbReference type="AlphaFoldDB" id="A0A849IAV9"/>
<sequence length="400" mass="42990">MRTYLVAAMLLAVSIGTAQAQLSDDVVRIGVLSDMSSWGKDNAGPGSAEGARMAIEEMGGQVLGKKVELVIADHQMKTDIGAQIARAWFDEGKVDAIADVTNSAIAIAVHNLARDKNRVALLSAPGASALTDKLCSPNTVHFTYDTYSLAKVTTQALAAEGAKSWYFVTADYAFGHGLEADAARFIREAGGEIKGGIKHPTGTSDFSSFVLQAQAAKADVVVFANAGADTQNGLKQAGEFGLVKGGQKLAGLLMYETDIHAVGLANAQGTYLTTASYWNMNEGTRAWSKRFFEKMGFMPTMNQVGAYGAVLHYLKAVKAAGTDEAKAVMAKMRELPIEDAFIKSARLRADGRVMRDMYLARVKAPAEAKEPWDYLEIVRTVKADDAYRPESESECPLLRK</sequence>
<feature type="signal peptide" evidence="4">
    <location>
        <begin position="1"/>
        <end position="20"/>
    </location>
</feature>
<name>A0A849IAV9_9HYPH</name>
<feature type="chain" id="PRO_5032797168" evidence="4">
    <location>
        <begin position="21"/>
        <end position="400"/>
    </location>
</feature>
<evidence type="ECO:0000256" key="3">
    <source>
        <dbReference type="ARBA" id="ARBA00022970"/>
    </source>
</evidence>
<reference evidence="6 7" key="1">
    <citation type="submission" date="2020-04" db="EMBL/GenBank/DDBJ databases">
        <title>Enterovirga sp. isolate from soil.</title>
        <authorList>
            <person name="Chea S."/>
            <person name="Kim D.-U."/>
        </authorList>
    </citation>
    <scope>NUCLEOTIDE SEQUENCE [LARGE SCALE GENOMIC DNA]</scope>
    <source>
        <strain evidence="6 7">DB1703</strain>
    </source>
</reference>
<dbReference type="EMBL" id="JABEPP010000005">
    <property type="protein sequence ID" value="NNM74538.1"/>
    <property type="molecule type" value="Genomic_DNA"/>
</dbReference>
<dbReference type="InterPro" id="IPR051010">
    <property type="entry name" value="BCAA_transport"/>
</dbReference>
<evidence type="ECO:0000256" key="2">
    <source>
        <dbReference type="ARBA" id="ARBA00022729"/>
    </source>
</evidence>
<dbReference type="Proteomes" id="UP000564885">
    <property type="component" value="Unassembled WGS sequence"/>
</dbReference>
<dbReference type="SUPFAM" id="SSF53822">
    <property type="entry name" value="Periplasmic binding protein-like I"/>
    <property type="match status" value="1"/>
</dbReference>
<protein>
    <submittedName>
        <fullName evidence="6">ABC transporter substrate-binding protein</fullName>
    </submittedName>
</protein>
<evidence type="ECO:0000256" key="4">
    <source>
        <dbReference type="SAM" id="SignalP"/>
    </source>
</evidence>
<comment type="caution">
    <text evidence="6">The sequence shown here is derived from an EMBL/GenBank/DDBJ whole genome shotgun (WGS) entry which is preliminary data.</text>
</comment>
<keyword evidence="7" id="KW-1185">Reference proteome</keyword>
<dbReference type="InterPro" id="IPR028081">
    <property type="entry name" value="Leu-bd"/>
</dbReference>
<dbReference type="CDD" id="cd06327">
    <property type="entry name" value="PBP1_SBP-like"/>
    <property type="match status" value="1"/>
</dbReference>
<dbReference type="GO" id="GO:0006865">
    <property type="term" value="P:amino acid transport"/>
    <property type="evidence" value="ECO:0007669"/>
    <property type="project" value="UniProtKB-KW"/>
</dbReference>
<evidence type="ECO:0000313" key="7">
    <source>
        <dbReference type="Proteomes" id="UP000564885"/>
    </source>
</evidence>